<dbReference type="EMBL" id="SMFN01000010">
    <property type="protein sequence ID" value="TDE03976.1"/>
    <property type="molecule type" value="Genomic_DNA"/>
</dbReference>
<dbReference type="PROSITE" id="PS51257">
    <property type="entry name" value="PROKAR_LIPOPROTEIN"/>
    <property type="match status" value="1"/>
</dbReference>
<evidence type="ECO:0000313" key="2">
    <source>
        <dbReference type="Proteomes" id="UP000294644"/>
    </source>
</evidence>
<dbReference type="OrthoDB" id="1362719at2"/>
<evidence type="ECO:0000313" key="1">
    <source>
        <dbReference type="EMBL" id="TDE03976.1"/>
    </source>
</evidence>
<gene>
    <name evidence="1" type="ORF">E0F91_10110</name>
</gene>
<protein>
    <submittedName>
        <fullName evidence="1">Uncharacterized protein</fullName>
    </submittedName>
</protein>
<reference evidence="1 2" key="1">
    <citation type="submission" date="2019-03" db="EMBL/GenBank/DDBJ databases">
        <title>Flavobacterium LB-D12 sp. nov., isolated from arctic soil.</title>
        <authorList>
            <person name="Chaudhary D.K."/>
        </authorList>
    </citation>
    <scope>NUCLEOTIDE SEQUENCE [LARGE SCALE GENOMIC DNA]</scope>
    <source>
        <strain evidence="1 2">LB-D12</strain>
    </source>
</reference>
<name>A0A4R5CUB0_9FLAO</name>
<dbReference type="RefSeq" id="WP_132066423.1">
    <property type="nucleotide sequence ID" value="NZ_SMFN01000010.1"/>
</dbReference>
<keyword evidence="2" id="KW-1185">Reference proteome</keyword>
<dbReference type="AlphaFoldDB" id="A0A4R5CUB0"/>
<proteinExistence type="predicted"/>
<dbReference type="Proteomes" id="UP000294644">
    <property type="component" value="Unassembled WGS sequence"/>
</dbReference>
<organism evidence="1 2">
    <name type="scientific">Flavobacterium sandaracinum</name>
    <dbReference type="NCBI Taxonomy" id="2541733"/>
    <lineage>
        <taxon>Bacteria</taxon>
        <taxon>Pseudomonadati</taxon>
        <taxon>Bacteroidota</taxon>
        <taxon>Flavobacteriia</taxon>
        <taxon>Flavobacteriales</taxon>
        <taxon>Flavobacteriaceae</taxon>
        <taxon>Flavobacterium</taxon>
    </lineage>
</organism>
<accession>A0A4R5CUB0</accession>
<comment type="caution">
    <text evidence="1">The sequence shown here is derived from an EMBL/GenBank/DDBJ whole genome shotgun (WGS) entry which is preliminary data.</text>
</comment>
<sequence length="119" mass="13054">MRNFAVTIALFILTSSCGIFESLNSNTSIKPLDSFVLGNNEHGPFKVRLKNVSTNDITIYKAPFAGGTHSPQIITPNETVIVKVDRNTGLVFENKSNNYASVDLKVTGDLVLSMTYKNK</sequence>